<dbReference type="PROSITE" id="PS00714">
    <property type="entry name" value="NA_DICARBOXYL_SYMP_2"/>
    <property type="match status" value="1"/>
</dbReference>
<keyword evidence="5 8" id="KW-1133">Transmembrane helix</keyword>
<dbReference type="PANTHER" id="PTHR11958">
    <property type="entry name" value="SODIUM/DICARBOXYLATE SYMPORTER-RELATED"/>
    <property type="match status" value="1"/>
</dbReference>
<organism evidence="9 10">
    <name type="scientific">Maribacter algarum</name>
    <name type="common">ex Zhang et al. 2020</name>
    <dbReference type="NCBI Taxonomy" id="2578118"/>
    <lineage>
        <taxon>Bacteria</taxon>
        <taxon>Pseudomonadati</taxon>
        <taxon>Bacteroidota</taxon>
        <taxon>Flavobacteriia</taxon>
        <taxon>Flavobacteriales</taxon>
        <taxon>Flavobacteriaceae</taxon>
        <taxon>Maribacter</taxon>
    </lineage>
</organism>
<evidence type="ECO:0000256" key="5">
    <source>
        <dbReference type="ARBA" id="ARBA00022989"/>
    </source>
</evidence>
<dbReference type="PRINTS" id="PR00173">
    <property type="entry name" value="EDTRNSPORT"/>
</dbReference>
<dbReference type="InterPro" id="IPR050746">
    <property type="entry name" value="DAACS"/>
</dbReference>
<comment type="subcellular location">
    <subcellularLocation>
        <location evidence="1">Membrane</location>
        <topology evidence="1">Multi-pass membrane protein</topology>
    </subcellularLocation>
</comment>
<reference evidence="9 10" key="1">
    <citation type="submission" date="2019-05" db="EMBL/GenBank/DDBJ databases">
        <authorList>
            <person name="Zhang J.-Y."/>
            <person name="Feg X."/>
            <person name="Du Z.-J."/>
        </authorList>
    </citation>
    <scope>NUCLEOTIDE SEQUENCE [LARGE SCALE GENOMIC DNA]</scope>
    <source>
        <strain evidence="9 10">RZ26</strain>
    </source>
</reference>
<dbReference type="OrthoDB" id="9768885at2"/>
<keyword evidence="2" id="KW-0813">Transport</keyword>
<evidence type="ECO:0000256" key="4">
    <source>
        <dbReference type="ARBA" id="ARBA00022847"/>
    </source>
</evidence>
<feature type="transmembrane region" description="Helical" evidence="8">
    <location>
        <begin position="123"/>
        <end position="144"/>
    </location>
</feature>
<dbReference type="PANTHER" id="PTHR11958:SF63">
    <property type="entry name" value="AMINO ACID TRANSPORTER"/>
    <property type="match status" value="1"/>
</dbReference>
<evidence type="ECO:0000256" key="3">
    <source>
        <dbReference type="ARBA" id="ARBA00022692"/>
    </source>
</evidence>
<dbReference type="InterPro" id="IPR001991">
    <property type="entry name" value="Na-dicarboxylate_symporter"/>
</dbReference>
<evidence type="ECO:0000256" key="7">
    <source>
        <dbReference type="ARBA" id="ARBA00023180"/>
    </source>
</evidence>
<comment type="caution">
    <text evidence="9">The sequence shown here is derived from an EMBL/GenBank/DDBJ whole genome shotgun (WGS) entry which is preliminary data.</text>
</comment>
<dbReference type="GO" id="GO:0016020">
    <property type="term" value="C:membrane"/>
    <property type="evidence" value="ECO:0007669"/>
    <property type="project" value="UniProtKB-SubCell"/>
</dbReference>
<feature type="transmembrane region" description="Helical" evidence="8">
    <location>
        <begin position="78"/>
        <end position="103"/>
    </location>
</feature>
<keyword evidence="6 8" id="KW-0472">Membrane</keyword>
<evidence type="ECO:0000256" key="2">
    <source>
        <dbReference type="ARBA" id="ARBA00022448"/>
    </source>
</evidence>
<dbReference type="RefSeq" id="WP_138658215.1">
    <property type="nucleotide sequence ID" value="NZ_VATY01000002.1"/>
</dbReference>
<dbReference type="EMBL" id="VATY01000002">
    <property type="protein sequence ID" value="TMM57233.1"/>
    <property type="molecule type" value="Genomic_DNA"/>
</dbReference>
<evidence type="ECO:0000313" key="10">
    <source>
        <dbReference type="Proteomes" id="UP000310314"/>
    </source>
</evidence>
<feature type="transmembrane region" description="Helical" evidence="8">
    <location>
        <begin position="244"/>
        <end position="265"/>
    </location>
</feature>
<feature type="transmembrane region" description="Helical" evidence="8">
    <location>
        <begin position="390"/>
        <end position="416"/>
    </location>
</feature>
<name>A0A5S3PTJ0_9FLAO</name>
<keyword evidence="3 8" id="KW-0812">Transmembrane</keyword>
<dbReference type="Proteomes" id="UP000310314">
    <property type="component" value="Unassembled WGS sequence"/>
</dbReference>
<dbReference type="GO" id="GO:1902475">
    <property type="term" value="P:L-alpha-amino acid transmembrane transport"/>
    <property type="evidence" value="ECO:0007669"/>
    <property type="project" value="UniProtKB-ARBA"/>
</dbReference>
<proteinExistence type="predicted"/>
<dbReference type="Gene3D" id="1.10.3860.10">
    <property type="entry name" value="Sodium:dicarboxylate symporter"/>
    <property type="match status" value="1"/>
</dbReference>
<keyword evidence="7" id="KW-0325">Glycoprotein</keyword>
<feature type="transmembrane region" description="Helical" evidence="8">
    <location>
        <begin position="7"/>
        <end position="26"/>
    </location>
</feature>
<keyword evidence="4" id="KW-0769">Symport</keyword>
<evidence type="ECO:0000313" key="9">
    <source>
        <dbReference type="EMBL" id="TMM57233.1"/>
    </source>
</evidence>
<protein>
    <submittedName>
        <fullName evidence="9">Dicarboxylate/amino acid:cation symporter</fullName>
    </submittedName>
</protein>
<sequence length="483" mass="52384">MMKLALHWQILIGMVLGILFAFILLMTGWGKEEIILQIIPAGETVLHKIMDGTVVHEQVLTEEKIITSTKAREFVGNWIAPFGTIFIKLLKLIAVPLILASLIKGISDLKDISKFRNIGLRTIGIYIGTTTVAIILGLVLVNIIEPGNGISEETIDKLTSTYASDEGVTAKLEEATRQKESGPLKFLEDMVPDNAVAALGNNQLMLQVIFFTIFIGISMLLIGEKRARPLKDFFDSLNDVVLKMVDLIMLTAPYAVFALLANVVVSSSDPEILLALLKYAGVVVLGLFLMIVFYSILVSVFAKKNPFWFLKQLSPAQLLAFSTSSSAATLPVTMERVEEHIGVDKEVSSFVLPVGATVNMDGTSLYQGIAAVFIAQALSFDLPLTAQLTIVLTALLASIGTAAVPGAGMVMLVIVLESVGFPPDKYAIGLALIFAVDRPLDMLRTVVNITGDATVATIVAKSVDKLHDNPKAKNWDDHYDEVK</sequence>
<evidence type="ECO:0000256" key="8">
    <source>
        <dbReference type="SAM" id="Phobius"/>
    </source>
</evidence>
<dbReference type="SUPFAM" id="SSF118215">
    <property type="entry name" value="Proton glutamate symport protein"/>
    <property type="match status" value="1"/>
</dbReference>
<feature type="transmembrane region" description="Helical" evidence="8">
    <location>
        <begin position="204"/>
        <end position="223"/>
    </location>
</feature>
<dbReference type="AlphaFoldDB" id="A0A5S3PTJ0"/>
<gene>
    <name evidence="9" type="ORF">FEE95_12145</name>
</gene>
<evidence type="ECO:0000256" key="6">
    <source>
        <dbReference type="ARBA" id="ARBA00023136"/>
    </source>
</evidence>
<dbReference type="InterPro" id="IPR036458">
    <property type="entry name" value="Na:dicarbo_symporter_sf"/>
</dbReference>
<dbReference type="InterPro" id="IPR018107">
    <property type="entry name" value="Na-dicarboxylate_symporter_CS"/>
</dbReference>
<accession>A0A5S3PTJ0</accession>
<dbReference type="Pfam" id="PF00375">
    <property type="entry name" value="SDF"/>
    <property type="match status" value="1"/>
</dbReference>
<evidence type="ECO:0000256" key="1">
    <source>
        <dbReference type="ARBA" id="ARBA00004141"/>
    </source>
</evidence>
<dbReference type="GO" id="GO:0015293">
    <property type="term" value="F:symporter activity"/>
    <property type="evidence" value="ECO:0007669"/>
    <property type="project" value="UniProtKB-KW"/>
</dbReference>
<keyword evidence="10" id="KW-1185">Reference proteome</keyword>
<feature type="transmembrane region" description="Helical" evidence="8">
    <location>
        <begin position="277"/>
        <end position="302"/>
    </location>
</feature>